<feature type="compositionally biased region" description="Low complexity" evidence="1">
    <location>
        <begin position="94"/>
        <end position="104"/>
    </location>
</feature>
<feature type="region of interest" description="Disordered" evidence="1">
    <location>
        <begin position="94"/>
        <end position="115"/>
    </location>
</feature>
<proteinExistence type="predicted"/>
<dbReference type="PANTHER" id="PTHR35508:SF1">
    <property type="entry name" value="VOLTAGE-DEPENDENT L-TYPE CALCIUM CHANNEL SUBUNIT"/>
    <property type="match status" value="1"/>
</dbReference>
<reference evidence="3" key="1">
    <citation type="submission" date="2023-03" db="EMBL/GenBank/DDBJ databases">
        <title>Chromosome-scale reference genome and RAD-based genetic map of yellow starthistle (Centaurea solstitialis) reveal putative structural variation and QTLs associated with invader traits.</title>
        <authorList>
            <person name="Reatini B."/>
            <person name="Cang F.A."/>
            <person name="Jiang Q."/>
            <person name="Mckibben M.T.W."/>
            <person name="Barker M.S."/>
            <person name="Rieseberg L.H."/>
            <person name="Dlugosch K.M."/>
        </authorList>
    </citation>
    <scope>NUCLEOTIDE SEQUENCE</scope>
    <source>
        <strain evidence="3">CAN-66</strain>
        <tissue evidence="3">Leaf</tissue>
    </source>
</reference>
<feature type="region of interest" description="Disordered" evidence="1">
    <location>
        <begin position="1"/>
        <end position="31"/>
    </location>
</feature>
<evidence type="ECO:0000256" key="1">
    <source>
        <dbReference type="SAM" id="MobiDB-lite"/>
    </source>
</evidence>
<gene>
    <name evidence="3" type="ORF">OSB04_012433</name>
</gene>
<dbReference type="Proteomes" id="UP001172457">
    <property type="component" value="Chromosome 3"/>
</dbReference>
<evidence type="ECO:0000313" key="3">
    <source>
        <dbReference type="EMBL" id="KAJ9557819.1"/>
    </source>
</evidence>
<keyword evidence="2" id="KW-1133">Transmembrane helix</keyword>
<keyword evidence="4" id="KW-1185">Reference proteome</keyword>
<sequence>MRYGVWGSAGWKPPASTGWAGIDTPTTGWAGWGKERSSEAVCFGKNMALMNGGGGSTEKPNHSSGVVVVDDRNEEENRSATLSGAFNHLIKSISNSSNSSESPNQTCSNTPPLMGNRIRKSLMDSAPMFRQAIINARRDLLRWTRRGTPLRALFVVSVSIFIITFHSIS</sequence>
<feature type="transmembrane region" description="Helical" evidence="2">
    <location>
        <begin position="150"/>
        <end position="168"/>
    </location>
</feature>
<dbReference type="PANTHER" id="PTHR35508">
    <property type="entry name" value="VOLTAGE-DEPENDENT L-TYPE CALCIUM CHANNEL SUBUNIT"/>
    <property type="match status" value="1"/>
</dbReference>
<accession>A0AA38TBC7</accession>
<name>A0AA38TBC7_9ASTR</name>
<protein>
    <submittedName>
        <fullName evidence="3">Uncharacterized protein</fullName>
    </submittedName>
</protein>
<evidence type="ECO:0000256" key="2">
    <source>
        <dbReference type="SAM" id="Phobius"/>
    </source>
</evidence>
<keyword evidence="2" id="KW-0812">Transmembrane</keyword>
<dbReference type="EMBL" id="JARYMX010000003">
    <property type="protein sequence ID" value="KAJ9557819.1"/>
    <property type="molecule type" value="Genomic_DNA"/>
</dbReference>
<organism evidence="3 4">
    <name type="scientific">Centaurea solstitialis</name>
    <name type="common">yellow star-thistle</name>
    <dbReference type="NCBI Taxonomy" id="347529"/>
    <lineage>
        <taxon>Eukaryota</taxon>
        <taxon>Viridiplantae</taxon>
        <taxon>Streptophyta</taxon>
        <taxon>Embryophyta</taxon>
        <taxon>Tracheophyta</taxon>
        <taxon>Spermatophyta</taxon>
        <taxon>Magnoliopsida</taxon>
        <taxon>eudicotyledons</taxon>
        <taxon>Gunneridae</taxon>
        <taxon>Pentapetalae</taxon>
        <taxon>asterids</taxon>
        <taxon>campanulids</taxon>
        <taxon>Asterales</taxon>
        <taxon>Asteraceae</taxon>
        <taxon>Carduoideae</taxon>
        <taxon>Cardueae</taxon>
        <taxon>Centaureinae</taxon>
        <taxon>Centaurea</taxon>
    </lineage>
</organism>
<evidence type="ECO:0000313" key="4">
    <source>
        <dbReference type="Proteomes" id="UP001172457"/>
    </source>
</evidence>
<dbReference type="AlphaFoldDB" id="A0AA38TBC7"/>
<comment type="caution">
    <text evidence="3">The sequence shown here is derived from an EMBL/GenBank/DDBJ whole genome shotgun (WGS) entry which is preliminary data.</text>
</comment>
<keyword evidence="2" id="KW-0472">Membrane</keyword>